<dbReference type="FunFam" id="3.40.50.300:FF:000221">
    <property type="entry name" value="Multidrug ABC transporter ATP-binding protein"/>
    <property type="match status" value="1"/>
</dbReference>
<dbReference type="Pfam" id="PF00005">
    <property type="entry name" value="ABC_tran"/>
    <property type="match status" value="1"/>
</dbReference>
<feature type="transmembrane region" description="Helical" evidence="9">
    <location>
        <begin position="130"/>
        <end position="150"/>
    </location>
</feature>
<feature type="transmembrane region" description="Helical" evidence="9">
    <location>
        <begin position="15"/>
        <end position="36"/>
    </location>
</feature>
<evidence type="ECO:0000256" key="8">
    <source>
        <dbReference type="ARBA" id="ARBA00023136"/>
    </source>
</evidence>
<name>A0A3M8H492_9BACI</name>
<feature type="transmembrane region" description="Helical" evidence="9">
    <location>
        <begin position="156"/>
        <end position="177"/>
    </location>
</feature>
<evidence type="ECO:0000313" key="13">
    <source>
        <dbReference type="Proteomes" id="UP000279909"/>
    </source>
</evidence>
<evidence type="ECO:0000259" key="10">
    <source>
        <dbReference type="PROSITE" id="PS50893"/>
    </source>
</evidence>
<proteinExistence type="predicted"/>
<evidence type="ECO:0000256" key="1">
    <source>
        <dbReference type="ARBA" id="ARBA00004651"/>
    </source>
</evidence>
<protein>
    <submittedName>
        <fullName evidence="12">ABC transporter ATP-binding protein</fullName>
    </submittedName>
</protein>
<evidence type="ECO:0000256" key="6">
    <source>
        <dbReference type="ARBA" id="ARBA00022840"/>
    </source>
</evidence>
<dbReference type="GO" id="GO:0016887">
    <property type="term" value="F:ATP hydrolysis activity"/>
    <property type="evidence" value="ECO:0007669"/>
    <property type="project" value="InterPro"/>
</dbReference>
<evidence type="ECO:0000259" key="11">
    <source>
        <dbReference type="PROSITE" id="PS50929"/>
    </source>
</evidence>
<dbReference type="GO" id="GO:0015421">
    <property type="term" value="F:ABC-type oligopeptide transporter activity"/>
    <property type="evidence" value="ECO:0007669"/>
    <property type="project" value="TreeGrafter"/>
</dbReference>
<reference evidence="12 13" key="1">
    <citation type="journal article" date="2014" name="Int. J. Syst. Evol. Microbiol.">
        <title>Lysinibacillus halotolerans sp. nov., isolated from saline-alkaline soil.</title>
        <authorList>
            <person name="Kong D."/>
            <person name="Wang Y."/>
            <person name="Zhao B."/>
            <person name="Li Y."/>
            <person name="Song J."/>
            <person name="Zhai Y."/>
            <person name="Zhang C."/>
            <person name="Wang H."/>
            <person name="Chen X."/>
            <person name="Zhao B."/>
            <person name="Ruan Z."/>
        </authorList>
    </citation>
    <scope>NUCLEOTIDE SEQUENCE [LARGE SCALE GENOMIC DNA]</scope>
    <source>
        <strain evidence="12 13">MCCC 1A12703</strain>
    </source>
</reference>
<evidence type="ECO:0000256" key="5">
    <source>
        <dbReference type="ARBA" id="ARBA00022741"/>
    </source>
</evidence>
<dbReference type="PROSITE" id="PS50929">
    <property type="entry name" value="ABC_TM1F"/>
    <property type="match status" value="1"/>
</dbReference>
<dbReference type="Gene3D" id="1.20.1560.10">
    <property type="entry name" value="ABC transporter type 1, transmembrane domain"/>
    <property type="match status" value="1"/>
</dbReference>
<dbReference type="InterPro" id="IPR036640">
    <property type="entry name" value="ABC1_TM_sf"/>
</dbReference>
<sequence>MTLLKLLNLVKWPKALLFTIIVLSIASAVISLALPILTRDLIDAFTNNSASSKDVITYIVIFAINGLAGGTSFYLIKLLGSKIMFGLRETIFSNIIKLPVSYYDRTETGVVISRMTDDVETINDFITEKLTNLISQVIIIVGSITMLFILDWKLTVLIFIAIPIILVVIIPIGNLTYKIAMEKQDTLANFTGLLNRVLSEIRLVKVYNAEKKELSNANKSLKDLYNLSLKEAKIQSIVSPVVTSTLIFVLFSVIGYGVYRISIGTLTAGTFVAIIFYLVQAVTPMASLSAFFTEFKKTEGATKKLYDLYLEEKERLLENKQNNDNEYIEQSLGDIEFKNVSFAYNEEEIVLKNVNFKIPAQKITAIVGPSGSGKSTIFYLLERLYQVSEGEITFHNVNINEYPLHEWRKQIGYVMQESSLMGGTIEENLVYGIDNNYTEADLHRIAKISNSEEFIAKFKDKYQTLVGERGVKLSGGQKQRISIGRALFRDPKILLLDEATSSLDSESEVYVQEAINNLIKDRTTLIIAHRLSTVKNADQIIFLDNGVITGIGTHDELMSSHEKYSYFVQTQSFD</sequence>
<dbReference type="PROSITE" id="PS50893">
    <property type="entry name" value="ABC_TRANSPORTER_2"/>
    <property type="match status" value="1"/>
</dbReference>
<dbReference type="CDD" id="cd18551">
    <property type="entry name" value="ABC_6TM_LmrA_like"/>
    <property type="match status" value="1"/>
</dbReference>
<keyword evidence="8 9" id="KW-0472">Membrane</keyword>
<keyword evidence="13" id="KW-1185">Reference proteome</keyword>
<dbReference type="GO" id="GO:0005886">
    <property type="term" value="C:plasma membrane"/>
    <property type="evidence" value="ECO:0007669"/>
    <property type="project" value="UniProtKB-SubCell"/>
</dbReference>
<feature type="domain" description="ABC transporter" evidence="10">
    <location>
        <begin position="335"/>
        <end position="570"/>
    </location>
</feature>
<accession>A0A3M8H492</accession>
<feature type="transmembrane region" description="Helical" evidence="9">
    <location>
        <begin position="56"/>
        <end position="76"/>
    </location>
</feature>
<dbReference type="Pfam" id="PF00664">
    <property type="entry name" value="ABC_membrane"/>
    <property type="match status" value="1"/>
</dbReference>
<dbReference type="SUPFAM" id="SSF52540">
    <property type="entry name" value="P-loop containing nucleoside triphosphate hydrolases"/>
    <property type="match status" value="1"/>
</dbReference>
<dbReference type="SUPFAM" id="SSF90123">
    <property type="entry name" value="ABC transporter transmembrane region"/>
    <property type="match status" value="1"/>
</dbReference>
<feature type="domain" description="ABC transmembrane type-1" evidence="11">
    <location>
        <begin position="18"/>
        <end position="297"/>
    </location>
</feature>
<dbReference type="RefSeq" id="WP_122973387.1">
    <property type="nucleotide sequence ID" value="NZ_RHLQ01000056.1"/>
</dbReference>
<evidence type="ECO:0000256" key="7">
    <source>
        <dbReference type="ARBA" id="ARBA00022989"/>
    </source>
</evidence>
<dbReference type="PROSITE" id="PS00211">
    <property type="entry name" value="ABC_TRANSPORTER_1"/>
    <property type="match status" value="1"/>
</dbReference>
<feature type="transmembrane region" description="Helical" evidence="9">
    <location>
        <begin position="271"/>
        <end position="293"/>
    </location>
</feature>
<keyword evidence="5" id="KW-0547">Nucleotide-binding</keyword>
<dbReference type="InterPro" id="IPR003439">
    <property type="entry name" value="ABC_transporter-like_ATP-bd"/>
</dbReference>
<dbReference type="InterPro" id="IPR039421">
    <property type="entry name" value="Type_1_exporter"/>
</dbReference>
<dbReference type="GO" id="GO:0005524">
    <property type="term" value="F:ATP binding"/>
    <property type="evidence" value="ECO:0007669"/>
    <property type="project" value="UniProtKB-KW"/>
</dbReference>
<keyword evidence="3" id="KW-1003">Cell membrane</keyword>
<keyword evidence="7 9" id="KW-1133">Transmembrane helix</keyword>
<evidence type="ECO:0000256" key="2">
    <source>
        <dbReference type="ARBA" id="ARBA00022448"/>
    </source>
</evidence>
<comment type="subcellular location">
    <subcellularLocation>
        <location evidence="1">Cell membrane</location>
        <topology evidence="1">Multi-pass membrane protein</topology>
    </subcellularLocation>
</comment>
<dbReference type="SMART" id="SM00382">
    <property type="entry name" value="AAA"/>
    <property type="match status" value="1"/>
</dbReference>
<dbReference type="PANTHER" id="PTHR43394:SF1">
    <property type="entry name" value="ATP-BINDING CASSETTE SUB-FAMILY B MEMBER 10, MITOCHONDRIAL"/>
    <property type="match status" value="1"/>
</dbReference>
<evidence type="ECO:0000256" key="3">
    <source>
        <dbReference type="ARBA" id="ARBA00022475"/>
    </source>
</evidence>
<keyword evidence="4 9" id="KW-0812">Transmembrane</keyword>
<dbReference type="EMBL" id="RHLQ01000056">
    <property type="protein sequence ID" value="RNC97267.1"/>
    <property type="molecule type" value="Genomic_DNA"/>
</dbReference>
<dbReference type="PANTHER" id="PTHR43394">
    <property type="entry name" value="ATP-DEPENDENT PERMEASE MDL1, MITOCHONDRIAL"/>
    <property type="match status" value="1"/>
</dbReference>
<dbReference type="AlphaFoldDB" id="A0A3M8H492"/>
<dbReference type="Gene3D" id="3.40.50.300">
    <property type="entry name" value="P-loop containing nucleotide triphosphate hydrolases"/>
    <property type="match status" value="1"/>
</dbReference>
<comment type="caution">
    <text evidence="12">The sequence shown here is derived from an EMBL/GenBank/DDBJ whole genome shotgun (WGS) entry which is preliminary data.</text>
</comment>
<organism evidence="12 13">
    <name type="scientific">Lysinibacillus halotolerans</name>
    <dbReference type="NCBI Taxonomy" id="1368476"/>
    <lineage>
        <taxon>Bacteria</taxon>
        <taxon>Bacillati</taxon>
        <taxon>Bacillota</taxon>
        <taxon>Bacilli</taxon>
        <taxon>Bacillales</taxon>
        <taxon>Bacillaceae</taxon>
        <taxon>Lysinibacillus</taxon>
    </lineage>
</organism>
<evidence type="ECO:0000256" key="4">
    <source>
        <dbReference type="ARBA" id="ARBA00022692"/>
    </source>
</evidence>
<evidence type="ECO:0000256" key="9">
    <source>
        <dbReference type="SAM" id="Phobius"/>
    </source>
</evidence>
<dbReference type="InterPro" id="IPR027417">
    <property type="entry name" value="P-loop_NTPase"/>
</dbReference>
<gene>
    <name evidence="12" type="ORF">EC501_16190</name>
</gene>
<dbReference type="Proteomes" id="UP000279909">
    <property type="component" value="Unassembled WGS sequence"/>
</dbReference>
<feature type="transmembrane region" description="Helical" evidence="9">
    <location>
        <begin position="237"/>
        <end position="259"/>
    </location>
</feature>
<dbReference type="InterPro" id="IPR011527">
    <property type="entry name" value="ABC1_TM_dom"/>
</dbReference>
<dbReference type="InterPro" id="IPR003593">
    <property type="entry name" value="AAA+_ATPase"/>
</dbReference>
<dbReference type="InterPro" id="IPR017871">
    <property type="entry name" value="ABC_transporter-like_CS"/>
</dbReference>
<keyword evidence="6 12" id="KW-0067">ATP-binding</keyword>
<keyword evidence="2" id="KW-0813">Transport</keyword>
<evidence type="ECO:0000313" key="12">
    <source>
        <dbReference type="EMBL" id="RNC97267.1"/>
    </source>
</evidence>
<dbReference type="OrthoDB" id="9770415at2"/>